<keyword evidence="1" id="KW-0808">Transferase</keyword>
<keyword evidence="4" id="KW-0239">DNA-directed DNA polymerase</keyword>
<name>A0A1G2CPM1_9BACT</name>
<dbReference type="GO" id="GO:0003887">
    <property type="term" value="F:DNA-directed DNA polymerase activity"/>
    <property type="evidence" value="ECO:0007669"/>
    <property type="project" value="UniProtKB-KW"/>
</dbReference>
<dbReference type="PANTHER" id="PTHR34388">
    <property type="entry name" value="DNA POLYMERASE III SUBUNIT DELTA"/>
    <property type="match status" value="1"/>
</dbReference>
<dbReference type="Gene3D" id="3.40.50.300">
    <property type="entry name" value="P-loop containing nucleotide triphosphate hydrolases"/>
    <property type="match status" value="1"/>
</dbReference>
<evidence type="ECO:0000313" key="5">
    <source>
        <dbReference type="EMBL" id="OGZ03289.1"/>
    </source>
</evidence>
<dbReference type="InterPro" id="IPR027417">
    <property type="entry name" value="P-loop_NTPase"/>
</dbReference>
<reference evidence="5 6" key="1">
    <citation type="journal article" date="2016" name="Nat. Commun.">
        <title>Thousands of microbial genomes shed light on interconnected biogeochemical processes in an aquifer system.</title>
        <authorList>
            <person name="Anantharaman K."/>
            <person name="Brown C.T."/>
            <person name="Hug L.A."/>
            <person name="Sharon I."/>
            <person name="Castelle C.J."/>
            <person name="Probst A.J."/>
            <person name="Thomas B.C."/>
            <person name="Singh A."/>
            <person name="Wilkins M.J."/>
            <person name="Karaoz U."/>
            <person name="Brodie E.L."/>
            <person name="Williams K.H."/>
            <person name="Hubbard S.S."/>
            <person name="Banfield J.F."/>
        </authorList>
    </citation>
    <scope>NUCLEOTIDE SEQUENCE [LARGE SCALE GENOMIC DNA]</scope>
</reference>
<sequence>MLFLLYGENSFSRLEKEKHLIEKYKEKHAGLSLSRFDLNEENKETLEKLKSFLKTQSLFESIKLGLVKEPFSLPLSNLKEIFKTATTSKNTVLIISSFKKPPATFKFLLNNKEIKKEEFPKLSGKNLSDFVQEQSEKRKIKIDRNTFNALIESSGEPFDIINNLEKLSLLNREKISVSDLELCGISKDYEFFYLVKTLSEENLAKKLSAIFILKSQNEDPAKIFNILSCQPHLSQKSLSSFDKDIKSGRLEYEEVLLSLAIS</sequence>
<dbReference type="Gene3D" id="1.10.8.60">
    <property type="match status" value="1"/>
</dbReference>
<evidence type="ECO:0000256" key="3">
    <source>
        <dbReference type="ARBA" id="ARBA00022705"/>
    </source>
</evidence>
<evidence type="ECO:0000256" key="2">
    <source>
        <dbReference type="ARBA" id="ARBA00022695"/>
    </source>
</evidence>
<dbReference type="Proteomes" id="UP000177587">
    <property type="component" value="Unassembled WGS sequence"/>
</dbReference>
<dbReference type="GO" id="GO:0006261">
    <property type="term" value="P:DNA-templated DNA replication"/>
    <property type="evidence" value="ECO:0007669"/>
    <property type="project" value="TreeGrafter"/>
</dbReference>
<dbReference type="EMBL" id="MHLG01000025">
    <property type="protein sequence ID" value="OGZ03289.1"/>
    <property type="molecule type" value="Genomic_DNA"/>
</dbReference>
<dbReference type="GO" id="GO:0009360">
    <property type="term" value="C:DNA polymerase III complex"/>
    <property type="evidence" value="ECO:0007669"/>
    <property type="project" value="TreeGrafter"/>
</dbReference>
<comment type="caution">
    <text evidence="5">The sequence shown here is derived from an EMBL/GenBank/DDBJ whole genome shotgun (WGS) entry which is preliminary data.</text>
</comment>
<keyword evidence="2" id="KW-0548">Nucleotidyltransferase</keyword>
<dbReference type="NCBIfam" id="TIGR01128">
    <property type="entry name" value="holA"/>
    <property type="match status" value="1"/>
</dbReference>
<organism evidence="5 6">
    <name type="scientific">Candidatus Liptonbacteria bacterium RIFOXYD1_FULL_36_11</name>
    <dbReference type="NCBI Taxonomy" id="1798656"/>
    <lineage>
        <taxon>Bacteria</taxon>
        <taxon>Candidatus Liptoniibacteriota</taxon>
    </lineage>
</organism>
<evidence type="ECO:0000256" key="4">
    <source>
        <dbReference type="ARBA" id="ARBA00022932"/>
    </source>
</evidence>
<dbReference type="STRING" id="1798656.A2604_02885"/>
<protein>
    <submittedName>
        <fullName evidence="5">Uncharacterized protein</fullName>
    </submittedName>
</protein>
<dbReference type="AlphaFoldDB" id="A0A1G2CPM1"/>
<evidence type="ECO:0000256" key="1">
    <source>
        <dbReference type="ARBA" id="ARBA00022679"/>
    </source>
</evidence>
<dbReference type="PANTHER" id="PTHR34388:SF1">
    <property type="entry name" value="DNA POLYMERASE III SUBUNIT DELTA"/>
    <property type="match status" value="1"/>
</dbReference>
<accession>A0A1G2CPM1</accession>
<gene>
    <name evidence="5" type="ORF">A2604_02885</name>
</gene>
<evidence type="ECO:0000313" key="6">
    <source>
        <dbReference type="Proteomes" id="UP000177587"/>
    </source>
</evidence>
<dbReference type="GO" id="GO:0003677">
    <property type="term" value="F:DNA binding"/>
    <property type="evidence" value="ECO:0007669"/>
    <property type="project" value="InterPro"/>
</dbReference>
<keyword evidence="3" id="KW-0235">DNA replication</keyword>
<dbReference type="InterPro" id="IPR005790">
    <property type="entry name" value="DNA_polIII_delta"/>
</dbReference>
<proteinExistence type="predicted"/>